<dbReference type="Proteomes" id="UP000013126">
    <property type="component" value="Unassembled WGS sequence"/>
</dbReference>
<dbReference type="PATRIC" id="fig|997894.4.peg.5758"/>
<dbReference type="HOGENOM" id="CLU_086036_1_0_9"/>
<sequence length="263" mass="29593">MQNGINSLAEGIGKVIKTVPDVYDDALKPTAQESGKTVALIPRTINAALAPLRQWIAQKEYNVAVTEKLLSQKLQNISPEKIVTPEAYVAIPAFQAISYSMDSDNLRNLYANLLANSMNIDTKPFVHPTFVEIIKQLSPIDANVFSLIRKVDIRPLINLGIKFPSTSWGGSKNVFEKNTWITDYSPKLLSISLDNLCRQNLIAIEDSWYTKDDNYDIVRNTPNYIVFRDAILSSLKEGQELHEDKKIINITELGESFYNICVE</sequence>
<dbReference type="InterPro" id="IPR025506">
    <property type="entry name" value="Abi_alpha"/>
</dbReference>
<accession>R0BRK8</accession>
<evidence type="ECO:0000313" key="2">
    <source>
        <dbReference type="Proteomes" id="UP000013126"/>
    </source>
</evidence>
<protein>
    <recommendedName>
        <fullName evidence="3">DUF4393 domain-containing protein</fullName>
    </recommendedName>
</protein>
<reference evidence="1 2" key="1">
    <citation type="submission" date="2013-01" db="EMBL/GenBank/DDBJ databases">
        <title>The Genome Sequence of Clostridium bolteae 90A9.</title>
        <authorList>
            <consortium name="The Broad Institute Genome Sequencing Platform"/>
            <person name="Earl A."/>
            <person name="Ward D."/>
            <person name="Feldgarden M."/>
            <person name="Gevers D."/>
            <person name="Courvalin P."/>
            <person name="Lambert T."/>
            <person name="Walker B."/>
            <person name="Young S.K."/>
            <person name="Zeng Q."/>
            <person name="Gargeya S."/>
            <person name="Fitzgerald M."/>
            <person name="Haas B."/>
            <person name="Abouelleil A."/>
            <person name="Alvarado L."/>
            <person name="Arachchi H.M."/>
            <person name="Berlin A.M."/>
            <person name="Chapman S.B."/>
            <person name="Dewar J."/>
            <person name="Goldberg J."/>
            <person name="Griggs A."/>
            <person name="Gujja S."/>
            <person name="Hansen M."/>
            <person name="Howarth C."/>
            <person name="Imamovic A."/>
            <person name="Larimer J."/>
            <person name="McCowan C."/>
            <person name="Murphy C."/>
            <person name="Neiman D."/>
            <person name="Pearson M."/>
            <person name="Priest M."/>
            <person name="Roberts A."/>
            <person name="Saif S."/>
            <person name="Shea T."/>
            <person name="Sisk P."/>
            <person name="Sykes S."/>
            <person name="Wortman J."/>
            <person name="Nusbaum C."/>
            <person name="Birren B."/>
        </authorList>
    </citation>
    <scope>NUCLEOTIDE SEQUENCE [LARGE SCALE GENOMIC DNA]</scope>
    <source>
        <strain evidence="1 2">90A9</strain>
    </source>
</reference>
<dbReference type="AlphaFoldDB" id="R0BRK8"/>
<evidence type="ECO:0000313" key="1">
    <source>
        <dbReference type="EMBL" id="ENZ46927.1"/>
    </source>
</evidence>
<dbReference type="Gene3D" id="3.30.110.190">
    <property type="match status" value="1"/>
</dbReference>
<dbReference type="RefSeq" id="WP_002578095.1">
    <property type="nucleotide sequence ID" value="NZ_KB851182.1"/>
</dbReference>
<evidence type="ECO:0008006" key="3">
    <source>
        <dbReference type="Google" id="ProtNLM"/>
    </source>
</evidence>
<dbReference type="OrthoDB" id="2339567at2"/>
<gene>
    <name evidence="1" type="ORF">HMPREF1085_05521</name>
</gene>
<keyword evidence="2" id="KW-1185">Reference proteome</keyword>
<dbReference type="EMBL" id="AGYH01000018">
    <property type="protein sequence ID" value="ENZ46927.1"/>
    <property type="molecule type" value="Genomic_DNA"/>
</dbReference>
<name>R0BRK8_9FIRM</name>
<organism evidence="1 2">
    <name type="scientific">Enterocloster bolteae 90A9</name>
    <dbReference type="NCBI Taxonomy" id="997894"/>
    <lineage>
        <taxon>Bacteria</taxon>
        <taxon>Bacillati</taxon>
        <taxon>Bacillota</taxon>
        <taxon>Clostridia</taxon>
        <taxon>Lachnospirales</taxon>
        <taxon>Lachnospiraceae</taxon>
        <taxon>Enterocloster</taxon>
    </lineage>
</organism>
<dbReference type="GeneID" id="23116625"/>
<comment type="caution">
    <text evidence="1">The sequence shown here is derived from an EMBL/GenBank/DDBJ whole genome shotgun (WGS) entry which is preliminary data.</text>
</comment>
<dbReference type="Pfam" id="PF14337">
    <property type="entry name" value="Abi_alpha"/>
    <property type="match status" value="1"/>
</dbReference>
<proteinExistence type="predicted"/>